<dbReference type="CDD" id="cd20270">
    <property type="entry name" value="Complex1_LYR_SDHAF3_LYRM10"/>
    <property type="match status" value="1"/>
</dbReference>
<accession>A0A7S0AQM6</accession>
<comment type="function">
    <text evidence="6">Plays an essential role in the assembly of succinate dehydrogenase (SDH), an enzyme complex (also referred to as respiratory complex II) that is a component of both the tricarboxylic acid (TCA) cycle and the mitochondrial electron transport chain, and which couples the oxidation of succinate to fumarate with the reduction of ubiquinone (coenzyme Q) to ubiquinol. Promotes maturation of the iron-sulfur protein subunit of the SDH catalytic dimer, protecting it from the deleterious effects of oxidants. May act together with SDHAF1.</text>
</comment>
<dbReference type="Pfam" id="PF13233">
    <property type="entry name" value="Complex1_LYR_2"/>
    <property type="match status" value="1"/>
</dbReference>
<reference evidence="8" key="1">
    <citation type="submission" date="2021-01" db="EMBL/GenBank/DDBJ databases">
        <authorList>
            <person name="Corre E."/>
            <person name="Pelletier E."/>
            <person name="Niang G."/>
            <person name="Scheremetjew M."/>
            <person name="Finn R."/>
            <person name="Kale V."/>
            <person name="Holt S."/>
            <person name="Cochrane G."/>
            <person name="Meng A."/>
            <person name="Brown T."/>
            <person name="Cohen L."/>
        </authorList>
    </citation>
    <scope>NUCLEOTIDE SEQUENCE</scope>
    <source>
        <strain evidence="8">CCMP3303</strain>
    </source>
</reference>
<comment type="similarity">
    <text evidence="2 6">Belongs to the complex I LYR family. SDHAF3 subfamily.</text>
</comment>
<protein>
    <recommendedName>
        <fullName evidence="6">Succinate dehydrogenase assembly factor 3</fullName>
        <shortName evidence="6">SDH assembly factor 3</shortName>
        <shortName evidence="6">SDHAF3</shortName>
    </recommendedName>
</protein>
<evidence type="ECO:0000256" key="3">
    <source>
        <dbReference type="ARBA" id="ARBA00022946"/>
    </source>
</evidence>
<dbReference type="PANTHER" id="PTHR13137:SF6">
    <property type="entry name" value="SUCCINATE DEHYDROGENASE ASSEMBLY FACTOR 3, MITOCHONDRIAL"/>
    <property type="match status" value="1"/>
</dbReference>
<evidence type="ECO:0000256" key="1">
    <source>
        <dbReference type="ARBA" id="ARBA00004305"/>
    </source>
</evidence>
<proteinExistence type="inferred from homology"/>
<dbReference type="GO" id="GO:0005758">
    <property type="term" value="C:mitochondrial intermembrane space"/>
    <property type="evidence" value="ECO:0007669"/>
    <property type="project" value="TreeGrafter"/>
</dbReference>
<gene>
    <name evidence="8" type="ORF">MPOL1434_LOCUS6405</name>
</gene>
<evidence type="ECO:0000256" key="6">
    <source>
        <dbReference type="RuleBase" id="RU368039"/>
    </source>
</evidence>
<dbReference type="EMBL" id="HBEJ01010909">
    <property type="protein sequence ID" value="CAD8371339.1"/>
    <property type="molecule type" value="Transcribed_RNA"/>
</dbReference>
<evidence type="ECO:0000256" key="4">
    <source>
        <dbReference type="ARBA" id="ARBA00023128"/>
    </source>
</evidence>
<organism evidence="8">
    <name type="scientific">Minutocellus polymorphus</name>
    <dbReference type="NCBI Taxonomy" id="265543"/>
    <lineage>
        <taxon>Eukaryota</taxon>
        <taxon>Sar</taxon>
        <taxon>Stramenopiles</taxon>
        <taxon>Ochrophyta</taxon>
        <taxon>Bacillariophyta</taxon>
        <taxon>Mediophyceae</taxon>
        <taxon>Cymatosirophycidae</taxon>
        <taxon>Cymatosirales</taxon>
        <taxon>Cymatosiraceae</taxon>
        <taxon>Minutocellus</taxon>
    </lineage>
</organism>
<keyword evidence="4 6" id="KW-0496">Mitochondrion</keyword>
<dbReference type="GO" id="GO:0006105">
    <property type="term" value="P:succinate metabolic process"/>
    <property type="evidence" value="ECO:0007669"/>
    <property type="project" value="TreeGrafter"/>
</dbReference>
<evidence type="ECO:0000313" key="8">
    <source>
        <dbReference type="EMBL" id="CAD8371339.1"/>
    </source>
</evidence>
<dbReference type="AlphaFoldDB" id="A0A7S0AQM6"/>
<feature type="region of interest" description="Disordered" evidence="7">
    <location>
        <begin position="80"/>
        <end position="100"/>
    </location>
</feature>
<comment type="subunit">
    <text evidence="6">Interacts with the iron-sulfur protein subunit within the SDH catalytic dimer.</text>
</comment>
<dbReference type="GO" id="GO:0034553">
    <property type="term" value="P:mitochondrial respiratory chain complex II assembly"/>
    <property type="evidence" value="ECO:0007669"/>
    <property type="project" value="UniProtKB-UniRule"/>
</dbReference>
<dbReference type="InterPro" id="IPR008381">
    <property type="entry name" value="SDHAF3/Sdh7"/>
</dbReference>
<keyword evidence="3" id="KW-0809">Transit peptide</keyword>
<sequence length="154" mass="16810">MSTNGASRTAALNLYRSILRAHANHLPPNMRGLGDTYVKNEFRLHKATTNTEQLAQFYTEWQKYLDHLQSTARARETVKSGVLDDGSNNASNVGGGMDSPGVVVTSTEAAVGGNKGTQGQTVFAFGTDMPKEVQLSEEQLVQLRKLREEAQKAK</sequence>
<keyword evidence="5 6" id="KW-0143">Chaperone</keyword>
<evidence type="ECO:0000256" key="5">
    <source>
        <dbReference type="ARBA" id="ARBA00023186"/>
    </source>
</evidence>
<dbReference type="GO" id="GO:0005759">
    <property type="term" value="C:mitochondrial matrix"/>
    <property type="evidence" value="ECO:0007669"/>
    <property type="project" value="UniProtKB-SubCell"/>
</dbReference>
<evidence type="ECO:0000256" key="2">
    <source>
        <dbReference type="ARBA" id="ARBA00006020"/>
    </source>
</evidence>
<comment type="subcellular location">
    <subcellularLocation>
        <location evidence="1 6">Mitochondrion matrix</location>
    </subcellularLocation>
</comment>
<evidence type="ECO:0000256" key="7">
    <source>
        <dbReference type="SAM" id="MobiDB-lite"/>
    </source>
</evidence>
<name>A0A7S0AQM6_9STRA</name>
<dbReference type="PANTHER" id="PTHR13137">
    <property type="entry name" value="DC11 ACN9 HOMOLOG"/>
    <property type="match status" value="1"/>
</dbReference>